<feature type="compositionally biased region" description="Polar residues" evidence="1">
    <location>
        <begin position="184"/>
        <end position="193"/>
    </location>
</feature>
<name>A0A9P6NK96_9BASI</name>
<evidence type="ECO:0000313" key="3">
    <source>
        <dbReference type="Proteomes" id="UP000886653"/>
    </source>
</evidence>
<sequence length="203" mass="22412">MTERIIIADCAVTCHMSGNRYLFMSLEPIPPVDFNSAFKAGQPSTHFGIMAVPGHVLESNISTNIMVPGTLIFQSLPVTHLSLHQLATDGCLKIEKRCEHLELWQLGKIGSQKSEKEGCQQISKAVRQRTPRGQFQVSAWSVVGVNLLRGQPRPPWSSPRTSTGWTRAVKKPVGPPAEDPVQLRQPQHGTNTGWVRRATTDSL</sequence>
<evidence type="ECO:0000313" key="2">
    <source>
        <dbReference type="EMBL" id="KAG0145727.1"/>
    </source>
</evidence>
<proteinExistence type="predicted"/>
<feature type="region of interest" description="Disordered" evidence="1">
    <location>
        <begin position="151"/>
        <end position="203"/>
    </location>
</feature>
<feature type="compositionally biased region" description="Low complexity" evidence="1">
    <location>
        <begin position="158"/>
        <end position="167"/>
    </location>
</feature>
<keyword evidence="3" id="KW-1185">Reference proteome</keyword>
<dbReference type="AlphaFoldDB" id="A0A9P6NK96"/>
<gene>
    <name evidence="2" type="ORF">CROQUDRAFT_107581</name>
</gene>
<dbReference type="Proteomes" id="UP000886653">
    <property type="component" value="Unassembled WGS sequence"/>
</dbReference>
<evidence type="ECO:0000256" key="1">
    <source>
        <dbReference type="SAM" id="MobiDB-lite"/>
    </source>
</evidence>
<organism evidence="2 3">
    <name type="scientific">Cronartium quercuum f. sp. fusiforme G11</name>
    <dbReference type="NCBI Taxonomy" id="708437"/>
    <lineage>
        <taxon>Eukaryota</taxon>
        <taxon>Fungi</taxon>
        <taxon>Dikarya</taxon>
        <taxon>Basidiomycota</taxon>
        <taxon>Pucciniomycotina</taxon>
        <taxon>Pucciniomycetes</taxon>
        <taxon>Pucciniales</taxon>
        <taxon>Coleosporiaceae</taxon>
        <taxon>Cronartium</taxon>
    </lineage>
</organism>
<accession>A0A9P6NK96</accession>
<dbReference type="EMBL" id="MU167271">
    <property type="protein sequence ID" value="KAG0145727.1"/>
    <property type="molecule type" value="Genomic_DNA"/>
</dbReference>
<reference evidence="2" key="1">
    <citation type="submission" date="2013-11" db="EMBL/GenBank/DDBJ databases">
        <title>Genome sequence of the fusiform rust pathogen reveals effectors for host alternation and coevolution with pine.</title>
        <authorList>
            <consortium name="DOE Joint Genome Institute"/>
            <person name="Smith K."/>
            <person name="Pendleton A."/>
            <person name="Kubisiak T."/>
            <person name="Anderson C."/>
            <person name="Salamov A."/>
            <person name="Aerts A."/>
            <person name="Riley R."/>
            <person name="Clum A."/>
            <person name="Lindquist E."/>
            <person name="Ence D."/>
            <person name="Campbell M."/>
            <person name="Kronenberg Z."/>
            <person name="Feau N."/>
            <person name="Dhillon B."/>
            <person name="Hamelin R."/>
            <person name="Burleigh J."/>
            <person name="Smith J."/>
            <person name="Yandell M."/>
            <person name="Nelson C."/>
            <person name="Grigoriev I."/>
            <person name="Davis J."/>
        </authorList>
    </citation>
    <scope>NUCLEOTIDE SEQUENCE</scope>
    <source>
        <strain evidence="2">G11</strain>
    </source>
</reference>
<comment type="caution">
    <text evidence="2">The sequence shown here is derived from an EMBL/GenBank/DDBJ whole genome shotgun (WGS) entry which is preliminary data.</text>
</comment>
<protein>
    <submittedName>
        <fullName evidence="2">Uncharacterized protein</fullName>
    </submittedName>
</protein>